<dbReference type="InterPro" id="IPR052208">
    <property type="entry name" value="DmX-like/RAVE_component"/>
</dbReference>
<dbReference type="OrthoDB" id="342131at2759"/>
<dbReference type="GO" id="GO:0043291">
    <property type="term" value="C:RAVE complex"/>
    <property type="evidence" value="ECO:0007669"/>
    <property type="project" value="TreeGrafter"/>
</dbReference>
<feature type="domain" description="RAVE complex protein Rav1 C-terminal" evidence="3">
    <location>
        <begin position="1764"/>
        <end position="2287"/>
    </location>
</feature>
<dbReference type="SUPFAM" id="SSF50978">
    <property type="entry name" value="WD40 repeat-like"/>
    <property type="match status" value="1"/>
</dbReference>
<comment type="caution">
    <text evidence="4">The sequence shown here is derived from an EMBL/GenBank/DDBJ whole genome shotgun (WGS) entry which is preliminary data.</text>
</comment>
<feature type="compositionally biased region" description="Polar residues" evidence="1">
    <location>
        <begin position="289"/>
        <end position="301"/>
    </location>
</feature>
<dbReference type="Pfam" id="PF08457">
    <property type="entry name" value="Sfi1"/>
    <property type="match status" value="1"/>
</dbReference>
<feature type="region of interest" description="Disordered" evidence="1">
    <location>
        <begin position="1"/>
        <end position="37"/>
    </location>
</feature>
<dbReference type="Pfam" id="PF12234">
    <property type="entry name" value="Rav1p_C"/>
    <property type="match status" value="1"/>
</dbReference>
<feature type="domain" description="Sfi1 spindle body" evidence="2">
    <location>
        <begin position="379"/>
        <end position="605"/>
    </location>
</feature>
<dbReference type="InterPro" id="IPR022033">
    <property type="entry name" value="Rav1p_C"/>
</dbReference>
<sequence length="2363" mass="265219">MGSMAYAPLQPPKNHSPTPEHHIDPQSPAWTSTTQDPYYSNEDIEILHEIVSIAQEKLENPNGPRPLPAAALFKAYDEVLPRHGVDPDDEKHLSRLIFRVGGEKGPGSFPEKFQTVLASMGISLEYGHSSPNSRRASLPSHSSLDNSNYHGIEHQKPSSTLPQPHVNFGELVAPWRDAADYEDQSIEIEWKTADGISPINPLLKPKPNSAIRSVNDGPPLSQENQQGAQRRVGHHSPRPVTVRPTAPAEDVLEFSEAEHELPVLQSALSRPPFLAILDRWRNASKNEKSQNASSFPLSDNTIPPAPDVGRLGEPVAKVLMRQNRSPRIEPFLAQQKEPSAEANAKQTNAARLLLPASTSHFRPTMPRGQENGSYGDYAAMLYRAGRAREIYLASRAFNHWAERTAARLEKEAVARRHMIRFRCFRGWSNAPNSTAPVVDHLRAATAVQKLRRAVACQEEQLRAAASAIYETHRIQKAKRILCQWLCSTAQQNIRRASAQRAKRGVVRSWNDMTVLHQKQAKSAAQTRQDNQKKQLIHHWANKAQQAERQLSISRHVGLARPMFAHLAAWWDHAEVEKRAELYRANLVWRRAHSALDNWNLRARAQAFVWRSDYQSATCALNKWTRVIGNGQAQQRSAAFVIERCKVPTALSRAEHFVDYMSKLESYAYRARLFIMASKFLRVLDHAHEAKKVSRKEEIRQQLRVRYKQVSSARKKRQFHSALNLWRSSAQRHASIAAETKQHAETHQHTSKLDAVNTWLGAASQHEEQRAAGQRYALHHVLRNWAELSDELVQQDTQSWDMWVQRKQRQALKSWSISSLQGSGRAHTAAMVQQRHEADKRNRAFQLWRYSSRGTEAADAKYNSITPHYQALTGRRTSRTIFSRKSSARHEFGYQDLRGFNAPAAPLETPTRWTGGPLAMPSTLPKPMASVSEADEQSATASHLSDEAEIGYKLAANTKQSQQGLYRSLVLRPGKLASTTPGAPLPPTLRRNIQVQKPALNKSTISTVSEQSFYPRRSVTEQQETGAKQVPGYVDSAIQTGLPAKLGSLSQRPPTLNWRGPATPTEVIPEAGSMSAVLPGKPRSRLQGLASGSWANRHVNAYITGSALTILDDPQKVVQTIYDDNDDELEAIAFDDASGKIAVCTTDSIRVYRPNARPEDPFKWALEASFETPRAATGESFALSWGREEELLAASSSLSLYSTKTEIRCSWQKALPNRAKVASLSADSAYIASISDHDKLPKVWRRLAYGRDEVRFDHSYLPHPNVVTMVRWRKPLHVDQSATNVLYTLCLDGLVRIWTPTETADGQHWQLWGSIDINEPTRDPANDPSSWIVCIIDGREFMPCVEHLVQVRMSDDPTTDEVAMEHLVAVANKTPEICLAINRNGTMSAWALDNVGNNMPEGDRVFNIAQVRSPAFETLGGFRTSSEAYHIEAQSYFDKKTGKLALLMHSFDGRIGVFYSDVANLFSPTTNDQRFSLQTIWSGHSASIAKINRNFSGRAVVSRTETGECVVWNHPEHQAVPNVGLNRRSVITHDGPIHRVCVLRKGRFVVFLGTDSVSLWDCRTSRASMLAQCAAQWDGNALCLIALPRPEPGERTKAHVSMITSQRNGIVWEATLPSYSGGASDIASGCIDEFCRFELDVADGLKYVLPVDPAGKTPVVSGFLDVFARDVAISYTKSGRVDFWTARVDLEKHRVDWLSTCCTETAMEEPALASGSTLKKAALVNSSRSQLTIWDIGGSRLEFEQDYDTHNVIQDLDWTSTPDGSAWAQIREISIRELTPHPIGDSTWLGDGHLVIGAGNQLFVQDRLVSSDDANSLDIRLPQRRDGSWDIFEAVQRFNGPLPIFHPQFLSQCVLSGKVMLVGRILKALHKALKYLVPGEPVDDYVGLDVTEIYGETHTTAPISKKGQVQYLNSDTGDDDDEEEPFRESTAASINEVLKKVRIPQLSGHEQIQLMDMIECAAFVEKHRRSMDENGARFMLFFRQHALRKGRTSEIMLSWREMNWAYHSTTQDILVDFVARQTHGPMLWKHARESGLFMWMTDVSAMRAQFEIVARNEYTNSEIKSPVDCSLFYLALKKKTVLQGLWRMATGNKEQAATQRLLLNNFEEDKWKTVAQKNAYALLSKRRFQYAAAFFLLAGRLDDTVDICLHRLKDLQLAIAVARVYEGDRGPVLRRLLQDEVLPLAAQEGDRWLASWAFWMLGRKDMAVRALITPVYTLLETPCSPDFRSRLFLTDDPALIVLYGQLRHKSLQTLRGASKVNPRIEWEFVLHSAKLYDRMGCDLLGLDLVRNWEFQQPSLAGIGGEVNPLKLLRRRSSLVVNDLPLMQLQTGVPSLKEGHSKKEARAPTTFEEPDAGSLLDSFGL</sequence>
<accession>A0A168GD84</accession>
<gene>
    <name evidence="4" type="ORF">LEL_06023</name>
</gene>
<dbReference type="Proteomes" id="UP000076881">
    <property type="component" value="Unassembled WGS sequence"/>
</dbReference>
<organism evidence="4 5">
    <name type="scientific">Akanthomyces lecanii RCEF 1005</name>
    <dbReference type="NCBI Taxonomy" id="1081108"/>
    <lineage>
        <taxon>Eukaryota</taxon>
        <taxon>Fungi</taxon>
        <taxon>Dikarya</taxon>
        <taxon>Ascomycota</taxon>
        <taxon>Pezizomycotina</taxon>
        <taxon>Sordariomycetes</taxon>
        <taxon>Hypocreomycetidae</taxon>
        <taxon>Hypocreales</taxon>
        <taxon>Cordycipitaceae</taxon>
        <taxon>Akanthomyces</taxon>
        <taxon>Cordyceps confragosa</taxon>
    </lineage>
</organism>
<dbReference type="STRING" id="1081108.A0A168GD84"/>
<dbReference type="InterPro" id="IPR036322">
    <property type="entry name" value="WD40_repeat_dom_sf"/>
</dbReference>
<reference evidence="4 5" key="1">
    <citation type="journal article" date="2016" name="Genome Biol. Evol.">
        <title>Divergent and convergent evolution of fungal pathogenicity.</title>
        <authorList>
            <person name="Shang Y."/>
            <person name="Xiao G."/>
            <person name="Zheng P."/>
            <person name="Cen K."/>
            <person name="Zhan S."/>
            <person name="Wang C."/>
        </authorList>
    </citation>
    <scope>NUCLEOTIDE SEQUENCE [LARGE SCALE GENOMIC DNA]</scope>
    <source>
        <strain evidence="4 5">RCEF 1005</strain>
    </source>
</reference>
<dbReference type="SMART" id="SM00320">
    <property type="entry name" value="WD40"/>
    <property type="match status" value="4"/>
</dbReference>
<evidence type="ECO:0000256" key="1">
    <source>
        <dbReference type="SAM" id="MobiDB-lite"/>
    </source>
</evidence>
<dbReference type="Gene3D" id="2.130.10.10">
    <property type="entry name" value="YVTN repeat-like/Quinoprotein amine dehydrogenase"/>
    <property type="match status" value="1"/>
</dbReference>
<protein>
    <submittedName>
        <fullName evidence="4">WD repeat protein</fullName>
    </submittedName>
</protein>
<evidence type="ECO:0000259" key="2">
    <source>
        <dbReference type="Pfam" id="PF08457"/>
    </source>
</evidence>
<dbReference type="GO" id="GO:0007035">
    <property type="term" value="P:vacuolar acidification"/>
    <property type="evidence" value="ECO:0007669"/>
    <property type="project" value="TreeGrafter"/>
</dbReference>
<proteinExistence type="predicted"/>
<dbReference type="InterPro" id="IPR001680">
    <property type="entry name" value="WD40_rpt"/>
</dbReference>
<name>A0A168GD84_CORDF</name>
<evidence type="ECO:0000259" key="3">
    <source>
        <dbReference type="Pfam" id="PF12234"/>
    </source>
</evidence>
<feature type="region of interest" description="Disordered" evidence="1">
    <location>
        <begin position="1907"/>
        <end position="1926"/>
    </location>
</feature>
<feature type="compositionally biased region" description="Polar residues" evidence="1">
    <location>
        <begin position="129"/>
        <end position="149"/>
    </location>
</feature>
<dbReference type="InterPro" id="IPR015943">
    <property type="entry name" value="WD40/YVTN_repeat-like_dom_sf"/>
</dbReference>
<dbReference type="PANTHER" id="PTHR13950">
    <property type="entry name" value="RABCONNECTIN-RELATED"/>
    <property type="match status" value="1"/>
</dbReference>
<feature type="region of interest" description="Disordered" evidence="1">
    <location>
        <begin position="197"/>
        <end position="245"/>
    </location>
</feature>
<feature type="compositionally biased region" description="Polar residues" evidence="1">
    <location>
        <begin position="28"/>
        <end position="37"/>
    </location>
</feature>
<keyword evidence="5" id="KW-1185">Reference proteome</keyword>
<evidence type="ECO:0000313" key="5">
    <source>
        <dbReference type="Proteomes" id="UP000076881"/>
    </source>
</evidence>
<dbReference type="InterPro" id="IPR013665">
    <property type="entry name" value="Sfi1_dom"/>
</dbReference>
<feature type="region of interest" description="Disordered" evidence="1">
    <location>
        <begin position="285"/>
        <end position="309"/>
    </location>
</feature>
<feature type="region of interest" description="Disordered" evidence="1">
    <location>
        <begin position="128"/>
        <end position="166"/>
    </location>
</feature>
<dbReference type="PANTHER" id="PTHR13950:SF9">
    <property type="entry name" value="RABCONNECTIN-3A"/>
    <property type="match status" value="1"/>
</dbReference>
<dbReference type="EMBL" id="AZHF01000004">
    <property type="protein sequence ID" value="OAA76339.1"/>
    <property type="molecule type" value="Genomic_DNA"/>
</dbReference>
<feature type="compositionally biased region" description="Acidic residues" evidence="1">
    <location>
        <begin position="1915"/>
        <end position="1924"/>
    </location>
</feature>
<evidence type="ECO:0000313" key="4">
    <source>
        <dbReference type="EMBL" id="OAA76339.1"/>
    </source>
</evidence>
<feature type="region of interest" description="Disordered" evidence="1">
    <location>
        <begin position="2333"/>
        <end position="2363"/>
    </location>
</feature>
<feature type="compositionally biased region" description="Basic and acidic residues" evidence="1">
    <location>
        <begin position="2335"/>
        <end position="2344"/>
    </location>
</feature>